<protein>
    <submittedName>
        <fullName evidence="1">Uncharacterized protein</fullName>
    </submittedName>
</protein>
<name>A0ABN9UJF9_9DINO</name>
<proteinExistence type="predicted"/>
<reference evidence="1" key="1">
    <citation type="submission" date="2023-10" db="EMBL/GenBank/DDBJ databases">
        <authorList>
            <person name="Chen Y."/>
            <person name="Shah S."/>
            <person name="Dougan E. K."/>
            <person name="Thang M."/>
            <person name="Chan C."/>
        </authorList>
    </citation>
    <scope>NUCLEOTIDE SEQUENCE [LARGE SCALE GENOMIC DNA]</scope>
</reference>
<dbReference type="EMBL" id="CAUYUJ010015935">
    <property type="protein sequence ID" value="CAK0859809.1"/>
    <property type="molecule type" value="Genomic_DNA"/>
</dbReference>
<dbReference type="Proteomes" id="UP001189429">
    <property type="component" value="Unassembled WGS sequence"/>
</dbReference>
<feature type="non-terminal residue" evidence="1">
    <location>
        <position position="1"/>
    </location>
</feature>
<sequence>RPLSILDNLCYWALHQLSPFPFPDIRRPDFSWTRPRKSRPFPLGRFFILSRFLTLLGTSEGPQGPNKTKNLPSCFFIDAIVFGFRADLLRAASEGYSQDEEVDRMTAYIARARQQATPAEAPAVAHRLVEKAGPGVECPHCNRVNR</sequence>
<organism evidence="1 2">
    <name type="scientific">Prorocentrum cordatum</name>
    <dbReference type="NCBI Taxonomy" id="2364126"/>
    <lineage>
        <taxon>Eukaryota</taxon>
        <taxon>Sar</taxon>
        <taxon>Alveolata</taxon>
        <taxon>Dinophyceae</taxon>
        <taxon>Prorocentrales</taxon>
        <taxon>Prorocentraceae</taxon>
        <taxon>Prorocentrum</taxon>
    </lineage>
</organism>
<accession>A0ABN9UJF9</accession>
<gene>
    <name evidence="1" type="ORF">PCOR1329_LOCUS49050</name>
</gene>
<evidence type="ECO:0000313" key="2">
    <source>
        <dbReference type="Proteomes" id="UP001189429"/>
    </source>
</evidence>
<comment type="caution">
    <text evidence="1">The sequence shown here is derived from an EMBL/GenBank/DDBJ whole genome shotgun (WGS) entry which is preliminary data.</text>
</comment>
<evidence type="ECO:0000313" key="1">
    <source>
        <dbReference type="EMBL" id="CAK0859809.1"/>
    </source>
</evidence>
<keyword evidence="2" id="KW-1185">Reference proteome</keyword>